<evidence type="ECO:0000313" key="2">
    <source>
        <dbReference type="EMBL" id="VFQ99343.1"/>
    </source>
</evidence>
<reference evidence="2 3" key="1">
    <citation type="submission" date="2018-04" db="EMBL/GenBank/DDBJ databases">
        <authorList>
            <person name="Vogel A."/>
        </authorList>
    </citation>
    <scope>NUCLEOTIDE SEQUENCE [LARGE SCALE GENOMIC DNA]</scope>
</reference>
<protein>
    <submittedName>
        <fullName evidence="2">Uncharacterized protein</fullName>
    </submittedName>
</protein>
<organism evidence="2 3">
    <name type="scientific">Cuscuta campestris</name>
    <dbReference type="NCBI Taxonomy" id="132261"/>
    <lineage>
        <taxon>Eukaryota</taxon>
        <taxon>Viridiplantae</taxon>
        <taxon>Streptophyta</taxon>
        <taxon>Embryophyta</taxon>
        <taxon>Tracheophyta</taxon>
        <taxon>Spermatophyta</taxon>
        <taxon>Magnoliopsida</taxon>
        <taxon>eudicotyledons</taxon>
        <taxon>Gunneridae</taxon>
        <taxon>Pentapetalae</taxon>
        <taxon>asterids</taxon>
        <taxon>lamiids</taxon>
        <taxon>Solanales</taxon>
        <taxon>Convolvulaceae</taxon>
        <taxon>Cuscuteae</taxon>
        <taxon>Cuscuta</taxon>
        <taxon>Cuscuta subgen. Grammica</taxon>
        <taxon>Cuscuta sect. Cleistogrammica</taxon>
    </lineage>
</organism>
<feature type="compositionally biased region" description="Basic and acidic residues" evidence="1">
    <location>
        <begin position="83"/>
        <end position="94"/>
    </location>
</feature>
<sequence>MYHGSRPKILHRKAMNIKFNTAVIVTDIAVNAKWGEFEEVEEEEGDLFVVLSELSMRKRGWEDDGGGGWAAAAVTPRERKQRRGEAEPRAGEEV</sequence>
<dbReference type="Proteomes" id="UP000595140">
    <property type="component" value="Unassembled WGS sequence"/>
</dbReference>
<name>A0A484NEK8_9ASTE</name>
<proteinExistence type="predicted"/>
<evidence type="ECO:0000256" key="1">
    <source>
        <dbReference type="SAM" id="MobiDB-lite"/>
    </source>
</evidence>
<dbReference type="AlphaFoldDB" id="A0A484NEK8"/>
<accession>A0A484NEK8</accession>
<dbReference type="EMBL" id="OOIL02006657">
    <property type="protein sequence ID" value="VFQ99343.1"/>
    <property type="molecule type" value="Genomic_DNA"/>
</dbReference>
<gene>
    <name evidence="2" type="ORF">CCAM_LOCUS41119</name>
</gene>
<feature type="region of interest" description="Disordered" evidence="1">
    <location>
        <begin position="61"/>
        <end position="94"/>
    </location>
</feature>
<keyword evidence="3" id="KW-1185">Reference proteome</keyword>
<evidence type="ECO:0000313" key="3">
    <source>
        <dbReference type="Proteomes" id="UP000595140"/>
    </source>
</evidence>